<evidence type="ECO:0000313" key="3">
    <source>
        <dbReference type="Proteomes" id="UP000244005"/>
    </source>
</evidence>
<organism evidence="2 3">
    <name type="scientific">Marchantia polymorpha</name>
    <name type="common">Common liverwort</name>
    <name type="synonym">Marchantia aquatica</name>
    <dbReference type="NCBI Taxonomy" id="3197"/>
    <lineage>
        <taxon>Eukaryota</taxon>
        <taxon>Viridiplantae</taxon>
        <taxon>Streptophyta</taxon>
        <taxon>Embryophyta</taxon>
        <taxon>Marchantiophyta</taxon>
        <taxon>Marchantiopsida</taxon>
        <taxon>Marchantiidae</taxon>
        <taxon>Marchantiales</taxon>
        <taxon>Marchantiaceae</taxon>
        <taxon>Marchantia</taxon>
    </lineage>
</organism>
<sequence>MTPGLPVCLGLGLPRFSSSIRSCKVLEGIFGNGKILGHVFDVTRSSCLSHRSSRTPRACGTTGFRIRERRGEEGEDYLVLYCPFSSSASESDPSLPHHDDEENEDSATHEKGRFHSWIPRSTLQQFNSLANLTKVWLL</sequence>
<keyword evidence="3" id="KW-1185">Reference proteome</keyword>
<protein>
    <submittedName>
        <fullName evidence="2">Uncharacterized protein</fullName>
    </submittedName>
</protein>
<proteinExistence type="predicted"/>
<evidence type="ECO:0000256" key="1">
    <source>
        <dbReference type="SAM" id="MobiDB-lite"/>
    </source>
</evidence>
<dbReference type="AlphaFoldDB" id="A0A2R6W887"/>
<reference evidence="3" key="1">
    <citation type="journal article" date="2017" name="Cell">
        <title>Insights into land plant evolution garnered from the Marchantia polymorpha genome.</title>
        <authorList>
            <person name="Bowman J.L."/>
            <person name="Kohchi T."/>
            <person name="Yamato K.T."/>
            <person name="Jenkins J."/>
            <person name="Shu S."/>
            <person name="Ishizaki K."/>
            <person name="Yamaoka S."/>
            <person name="Nishihama R."/>
            <person name="Nakamura Y."/>
            <person name="Berger F."/>
            <person name="Adam C."/>
            <person name="Aki S.S."/>
            <person name="Althoff F."/>
            <person name="Araki T."/>
            <person name="Arteaga-Vazquez M.A."/>
            <person name="Balasubrmanian S."/>
            <person name="Barry K."/>
            <person name="Bauer D."/>
            <person name="Boehm C.R."/>
            <person name="Briginshaw L."/>
            <person name="Caballero-Perez J."/>
            <person name="Catarino B."/>
            <person name="Chen F."/>
            <person name="Chiyoda S."/>
            <person name="Chovatia M."/>
            <person name="Davies K.M."/>
            <person name="Delmans M."/>
            <person name="Demura T."/>
            <person name="Dierschke T."/>
            <person name="Dolan L."/>
            <person name="Dorantes-Acosta A.E."/>
            <person name="Eklund D.M."/>
            <person name="Florent S.N."/>
            <person name="Flores-Sandoval E."/>
            <person name="Fujiyama A."/>
            <person name="Fukuzawa H."/>
            <person name="Galik B."/>
            <person name="Grimanelli D."/>
            <person name="Grimwood J."/>
            <person name="Grossniklaus U."/>
            <person name="Hamada T."/>
            <person name="Haseloff J."/>
            <person name="Hetherington A.J."/>
            <person name="Higo A."/>
            <person name="Hirakawa Y."/>
            <person name="Hundley H.N."/>
            <person name="Ikeda Y."/>
            <person name="Inoue K."/>
            <person name="Inoue S.I."/>
            <person name="Ishida S."/>
            <person name="Jia Q."/>
            <person name="Kakita M."/>
            <person name="Kanazawa T."/>
            <person name="Kawai Y."/>
            <person name="Kawashima T."/>
            <person name="Kennedy M."/>
            <person name="Kinose K."/>
            <person name="Kinoshita T."/>
            <person name="Kohara Y."/>
            <person name="Koide E."/>
            <person name="Komatsu K."/>
            <person name="Kopischke S."/>
            <person name="Kubo M."/>
            <person name="Kyozuka J."/>
            <person name="Lagercrantz U."/>
            <person name="Lin S.S."/>
            <person name="Lindquist E."/>
            <person name="Lipzen A.M."/>
            <person name="Lu C.W."/>
            <person name="De Luna E."/>
            <person name="Martienssen R.A."/>
            <person name="Minamino N."/>
            <person name="Mizutani M."/>
            <person name="Mizutani M."/>
            <person name="Mochizuki N."/>
            <person name="Monte I."/>
            <person name="Mosher R."/>
            <person name="Nagasaki H."/>
            <person name="Nakagami H."/>
            <person name="Naramoto S."/>
            <person name="Nishitani K."/>
            <person name="Ohtani M."/>
            <person name="Okamoto T."/>
            <person name="Okumura M."/>
            <person name="Phillips J."/>
            <person name="Pollak B."/>
            <person name="Reinders A."/>
            <person name="Rovekamp M."/>
            <person name="Sano R."/>
            <person name="Sawa S."/>
            <person name="Schmid M.W."/>
            <person name="Shirakawa M."/>
            <person name="Solano R."/>
            <person name="Spunde A."/>
            <person name="Suetsugu N."/>
            <person name="Sugano S."/>
            <person name="Sugiyama A."/>
            <person name="Sun R."/>
            <person name="Suzuki Y."/>
            <person name="Takenaka M."/>
            <person name="Takezawa D."/>
            <person name="Tomogane H."/>
            <person name="Tsuzuki M."/>
            <person name="Ueda T."/>
            <person name="Umeda M."/>
            <person name="Ward J.M."/>
            <person name="Watanabe Y."/>
            <person name="Yazaki K."/>
            <person name="Yokoyama R."/>
            <person name="Yoshitake Y."/>
            <person name="Yotsui I."/>
            <person name="Zachgo S."/>
            <person name="Schmutz J."/>
        </authorList>
    </citation>
    <scope>NUCLEOTIDE SEQUENCE [LARGE SCALE GENOMIC DNA]</scope>
    <source>
        <strain evidence="3">Tak-1</strain>
    </source>
</reference>
<dbReference type="Proteomes" id="UP000244005">
    <property type="component" value="Unassembled WGS sequence"/>
</dbReference>
<gene>
    <name evidence="2" type="ORF">MARPO_0130s0029</name>
</gene>
<feature type="region of interest" description="Disordered" evidence="1">
    <location>
        <begin position="87"/>
        <end position="111"/>
    </location>
</feature>
<dbReference type="Gramene" id="Mp2g02220.1">
    <property type="protein sequence ID" value="Mp2g02220.1.cds1"/>
    <property type="gene ID" value="Mp2g02220"/>
</dbReference>
<name>A0A2R6W887_MARPO</name>
<dbReference type="EMBL" id="KZ772802">
    <property type="protein sequence ID" value="PTQ30074.1"/>
    <property type="molecule type" value="Genomic_DNA"/>
</dbReference>
<accession>A0A2R6W887</accession>
<feature type="compositionally biased region" description="Basic and acidic residues" evidence="1">
    <location>
        <begin position="95"/>
        <end position="111"/>
    </location>
</feature>
<evidence type="ECO:0000313" key="2">
    <source>
        <dbReference type="EMBL" id="PTQ30074.1"/>
    </source>
</evidence>